<feature type="domain" description="Serine aminopeptidase S33" evidence="1">
    <location>
        <begin position="47"/>
        <end position="149"/>
    </location>
</feature>
<dbReference type="Proteomes" id="UP000185628">
    <property type="component" value="Unassembled WGS sequence"/>
</dbReference>
<dbReference type="OrthoDB" id="9801217at2"/>
<evidence type="ECO:0000313" key="2">
    <source>
        <dbReference type="EMBL" id="OKL53966.1"/>
    </source>
</evidence>
<dbReference type="EMBL" id="MQVR01000032">
    <property type="protein sequence ID" value="OKL53966.1"/>
    <property type="molecule type" value="Genomic_DNA"/>
</dbReference>
<protein>
    <recommendedName>
        <fullName evidence="1">Serine aminopeptidase S33 domain-containing protein</fullName>
    </recommendedName>
</protein>
<reference evidence="3" key="1">
    <citation type="submission" date="2016-12" db="EMBL/GenBank/DDBJ databases">
        <authorList>
            <person name="Meng X."/>
        </authorList>
    </citation>
    <scope>NUCLEOTIDE SEQUENCE [LARGE SCALE GENOMIC DNA]</scope>
    <source>
        <strain evidence="3">DSM 19116</strain>
    </source>
</reference>
<keyword evidence="3" id="KW-1185">Reference proteome</keyword>
<dbReference type="Pfam" id="PF12146">
    <property type="entry name" value="Hydrolase_4"/>
    <property type="match status" value="1"/>
</dbReference>
<comment type="caution">
    <text evidence="2">The sequence shown here is derived from an EMBL/GenBank/DDBJ whole genome shotgun (WGS) entry which is preliminary data.</text>
</comment>
<proteinExistence type="predicted"/>
<evidence type="ECO:0000259" key="1">
    <source>
        <dbReference type="Pfam" id="PF12146"/>
    </source>
</evidence>
<sequence>MDLSQLALIDDILPDFVSRPLPVRVTDAMPGADRATLVHHRELLPDAQRAILYLPGYSDYFFQSQHARDWREHGFEFFALDMRAQGRNLLPDPDAPDGPLPEYVPDLRIRHEEIALAMDTLRRRYDKIAILGHSTGGLQAVMYTYRYTPVAHPSVRAERGGALRYRTPHRLAPDALILNSPWFDLNENVAKRTLGTSLISAVARIEPRQIISGLDPAYTEDLVAQESGRWNIDARIKPIDGFPMRAATFASIRAAHRRLARGLNLDVATLICHSARSGANSKPTPQEVATSDVVLNVKDMVRLATAVSINAQTYAIEGGKHDLALSAPEARKIYLRRITDFAELTLY</sequence>
<gene>
    <name evidence="2" type="ORF">BSZ39_06590</name>
</gene>
<dbReference type="AlphaFoldDB" id="A0A1Q5Q2F4"/>
<dbReference type="InterPro" id="IPR029058">
    <property type="entry name" value="AB_hydrolase_fold"/>
</dbReference>
<organism evidence="2 3">
    <name type="scientific">Bowdeniella nasicola</name>
    <dbReference type="NCBI Taxonomy" id="208480"/>
    <lineage>
        <taxon>Bacteria</taxon>
        <taxon>Bacillati</taxon>
        <taxon>Actinomycetota</taxon>
        <taxon>Actinomycetes</taxon>
        <taxon>Actinomycetales</taxon>
        <taxon>Actinomycetaceae</taxon>
        <taxon>Bowdeniella</taxon>
    </lineage>
</organism>
<dbReference type="Gene3D" id="3.40.50.1820">
    <property type="entry name" value="alpha/beta hydrolase"/>
    <property type="match status" value="1"/>
</dbReference>
<dbReference type="SUPFAM" id="SSF53474">
    <property type="entry name" value="alpha/beta-Hydrolases"/>
    <property type="match status" value="1"/>
</dbReference>
<dbReference type="InterPro" id="IPR022742">
    <property type="entry name" value="Hydrolase_4"/>
</dbReference>
<dbReference type="RefSeq" id="WP_073716581.1">
    <property type="nucleotide sequence ID" value="NZ_MQVR01000032.1"/>
</dbReference>
<evidence type="ECO:0000313" key="3">
    <source>
        <dbReference type="Proteomes" id="UP000185628"/>
    </source>
</evidence>
<accession>A0A1Q5Q2F4</accession>
<name>A0A1Q5Q2F4_9ACTO</name>